<keyword evidence="8" id="KW-0479">Metal-binding</keyword>
<comment type="cofactor">
    <cofactor evidence="1 16">
        <name>FMN</name>
        <dbReference type="ChEBI" id="CHEBI:58210"/>
    </cofactor>
</comment>
<evidence type="ECO:0000256" key="12">
    <source>
        <dbReference type="ARBA" id="ARBA00022857"/>
    </source>
</evidence>
<dbReference type="Gene3D" id="3.50.50.60">
    <property type="entry name" value="FAD/NAD(P)-binding domain"/>
    <property type="match status" value="2"/>
</dbReference>
<evidence type="ECO:0000256" key="6">
    <source>
        <dbReference type="ARBA" id="ARBA00022630"/>
    </source>
</evidence>
<dbReference type="FunFam" id="3.50.50.60:FF:000056">
    <property type="entry name" value="Dihydropyrimidine dehydrogenase [NADP(+)]"/>
    <property type="match status" value="1"/>
</dbReference>
<keyword evidence="14 16" id="KW-0408">Iron</keyword>
<dbReference type="InterPro" id="IPR009051">
    <property type="entry name" value="Helical_ferredxn"/>
</dbReference>
<comment type="pathway">
    <text evidence="3 16">Amino-acid biosynthesis; beta-alanine biosynthesis.</text>
</comment>
<dbReference type="GO" id="GO:0019483">
    <property type="term" value="P:beta-alanine biosynthetic process"/>
    <property type="evidence" value="ECO:0007669"/>
    <property type="project" value="UniProtKB-UniPathway"/>
</dbReference>
<keyword evidence="13 16" id="KW-0560">Oxidoreductase</keyword>
<protein>
    <recommendedName>
        <fullName evidence="16">Dihydropyrimidine dehydrogenase [NADP(+)]</fullName>
        <shortName evidence="16">DHPDHase</shortName>
        <shortName evidence="16">DPD</shortName>
        <ecNumber evidence="16">1.3.1.2</ecNumber>
    </recommendedName>
    <alternativeName>
        <fullName evidence="16">Dihydrothymine dehydrogenase</fullName>
    </alternativeName>
    <alternativeName>
        <fullName evidence="16">Dihydrouracil dehydrogenase</fullName>
    </alternativeName>
</protein>
<dbReference type="PANTHER" id="PTHR43073:SF2">
    <property type="entry name" value="DIHYDROPYRIMIDINE DEHYDROGENASE [NADP(+)]"/>
    <property type="match status" value="1"/>
</dbReference>
<dbReference type="AlphaFoldDB" id="A0A8J1TTC1"/>
<dbReference type="InterPro" id="IPR028261">
    <property type="entry name" value="DPD_II"/>
</dbReference>
<dbReference type="Pfam" id="PF14697">
    <property type="entry name" value="Fer4_21"/>
    <property type="match status" value="1"/>
</dbReference>
<keyword evidence="7 16" id="KW-0288">FMN</keyword>
<dbReference type="PROSITE" id="PS51379">
    <property type="entry name" value="4FE4S_FER_2"/>
    <property type="match status" value="2"/>
</dbReference>
<dbReference type="PROSITE" id="PS00198">
    <property type="entry name" value="4FE4S_FER_1"/>
    <property type="match status" value="1"/>
</dbReference>
<dbReference type="PANTHER" id="PTHR43073">
    <property type="entry name" value="DIHYDROPYRIMIDINE DEHYDROGENASE [NADP(+)]"/>
    <property type="match status" value="1"/>
</dbReference>
<evidence type="ECO:0000256" key="14">
    <source>
        <dbReference type="ARBA" id="ARBA00023004"/>
    </source>
</evidence>
<dbReference type="InterPro" id="IPR017900">
    <property type="entry name" value="4Fe4S_Fe_S_CS"/>
</dbReference>
<evidence type="ECO:0000256" key="11">
    <source>
        <dbReference type="ARBA" id="ARBA00022827"/>
    </source>
</evidence>
<dbReference type="OrthoDB" id="4327079at2759"/>
<evidence type="ECO:0000256" key="2">
    <source>
        <dbReference type="ARBA" id="ARBA00001974"/>
    </source>
</evidence>
<evidence type="ECO:0000256" key="16">
    <source>
        <dbReference type="RuleBase" id="RU364041"/>
    </source>
</evidence>
<sequence>MALSKDVPDIENLLSLNPQVRKSAVVKSSASTKKDKKHWKRNADKGCGTCAPLEKNFDDIKHTTLSERGALKEAARCLKCVDAPCQKGCPTQLDIKTFITNISNKNYYGAAKAIFSDNPLGLTCGMVCPTSDLCVGGCNLYASEEGPINIGGLQQFATEIFQQMKIPQIRDPNLPKLEDLPDSYRQEVALLGCGPASISCATFLARLGYSDITIYEKQKYIGGLSSAEIPQFRLPYDVVSFEVDMMKDLGVKVECGKPLGEGGLTLEALKDQGAAAVFVGIGLPDPKKIPLFKDLTGDMGFFTSKEFLPKVAAASKPGMCACKSQLPQLYGNVIVLGAGDTAFDCATSALRCGAKRVFIVFRKGFTNIRAVPEEMELAREEKCEFLPFLAPRQIVVKEGRIKAMEFTRTEQNDDGDWIEDDDQTLRLKADFILSAFGSGLNDETVKNALKPIKMNRWGLPEVNTELMQSSEPWVFCGGDIAGVAQTTVESVNDGKQAAWHMHKYLQSLAKIEVPSKPNLPNFYTPIDEVDISIEMCGLKFENPFGLASATPTTSSAMIRRAFIQGWGFALTKTFALDKDIVTNVSPRIVKGTTSGNLYGPGQGSFLNIELISEKTAEYWCNSITELKQDFPNKVLIASIMSSYNEDDWTVLAKMAEAAGADALELNLSCPHGMGERGMGLACGQDPEMVRNICLWVRAAVKIPFFAKLTPNVTSVVVIAKAAYEGKADGVTATNTVSGLMGLRANATAWPSVGKKHRTTYGGVSGNAIRPIALRAVSAIGNAIPGFPILATGGIDSADAGLQFLLGGASVLQVCSAVQNQDFTVVEDYILGLKSLLYLQSLGLEGWDGQSPPTPRHQLGKPVPKLQDVVGKNLPNFGEYQSERTEVISNQKKDSDLLAKTPAPRALILPQTPVPSVKDMVGRALSMITSYGELNNQEQVVALIDEEMCINCGKCYMTCNDSGYQAITFDPETHLPKVNDDCTGCTLCLSVCPIIDCIKMVERKTPYIPRRGIPLRNTMPETITVCQ</sequence>
<dbReference type="InterPro" id="IPR005720">
    <property type="entry name" value="Dihydroorotate_DH_cat"/>
</dbReference>
<dbReference type="GO" id="GO:0006212">
    <property type="term" value="P:uracil catabolic process"/>
    <property type="evidence" value="ECO:0007669"/>
    <property type="project" value="TreeGrafter"/>
</dbReference>
<dbReference type="SUPFAM" id="SSF54862">
    <property type="entry name" value="4Fe-4S ferredoxins"/>
    <property type="match status" value="1"/>
</dbReference>
<dbReference type="GO" id="GO:0046872">
    <property type="term" value="F:metal ion binding"/>
    <property type="evidence" value="ECO:0007669"/>
    <property type="project" value="UniProtKB-KW"/>
</dbReference>
<reference evidence="17" key="1">
    <citation type="submission" date="2022-03" db="EMBL/GenBank/DDBJ databases">
        <authorList>
            <person name="Martin C."/>
        </authorList>
    </citation>
    <scope>NUCLEOTIDE SEQUENCE</scope>
</reference>
<dbReference type="UniPathway" id="UPA00131"/>
<dbReference type="PRINTS" id="PR00419">
    <property type="entry name" value="ADXRDTASE"/>
</dbReference>
<dbReference type="Gene3D" id="3.30.70.20">
    <property type="match status" value="1"/>
</dbReference>
<evidence type="ECO:0000256" key="10">
    <source>
        <dbReference type="ARBA" id="ARBA00022741"/>
    </source>
</evidence>
<dbReference type="Pfam" id="PF01180">
    <property type="entry name" value="DHO_dh"/>
    <property type="match status" value="1"/>
</dbReference>
<dbReference type="GO" id="GO:0005829">
    <property type="term" value="C:cytosol"/>
    <property type="evidence" value="ECO:0007669"/>
    <property type="project" value="TreeGrafter"/>
</dbReference>
<keyword evidence="18" id="KW-1185">Reference proteome</keyword>
<evidence type="ECO:0000313" key="18">
    <source>
        <dbReference type="Proteomes" id="UP000749559"/>
    </source>
</evidence>
<comment type="catalytic activity">
    <reaction evidence="16">
        <text>5,6-dihydrouracil + NADP(+) = uracil + NADPH + H(+)</text>
        <dbReference type="Rhea" id="RHEA:18093"/>
        <dbReference type="ChEBI" id="CHEBI:15378"/>
        <dbReference type="ChEBI" id="CHEBI:15901"/>
        <dbReference type="ChEBI" id="CHEBI:17568"/>
        <dbReference type="ChEBI" id="CHEBI:57783"/>
        <dbReference type="ChEBI" id="CHEBI:58349"/>
        <dbReference type="EC" id="1.3.1.2"/>
    </reaction>
</comment>
<keyword evidence="12 16" id="KW-0521">NADP</keyword>
<dbReference type="GO" id="GO:0017113">
    <property type="term" value="F:dihydropyrimidine dehydrogenase (NADP+) activity"/>
    <property type="evidence" value="ECO:0007669"/>
    <property type="project" value="UniProtKB-EC"/>
</dbReference>
<keyword evidence="9" id="KW-0677">Repeat</keyword>
<keyword evidence="15" id="KW-0411">Iron-sulfur</keyword>
<dbReference type="InterPro" id="IPR013785">
    <property type="entry name" value="Aldolase_TIM"/>
</dbReference>
<evidence type="ECO:0000256" key="4">
    <source>
        <dbReference type="ARBA" id="ARBA00010804"/>
    </source>
</evidence>
<comment type="cofactor">
    <cofactor evidence="16">
        <name>[4Fe-4S] cluster</name>
        <dbReference type="ChEBI" id="CHEBI:49883"/>
    </cofactor>
    <text evidence="16">Binds 4 [4Fe-4S] clusters. Contains approximately 16 iron atoms per subunit.</text>
</comment>
<comment type="caution">
    <text evidence="17">The sequence shown here is derived from an EMBL/GenBank/DDBJ whole genome shotgun (WGS) entry which is preliminary data.</text>
</comment>
<evidence type="ECO:0000256" key="15">
    <source>
        <dbReference type="ARBA" id="ARBA00023014"/>
    </source>
</evidence>
<dbReference type="FunFam" id="3.20.20.70:FF:000027">
    <property type="entry name" value="Dihydropyrimidine dehydrogenase [NADP(+)]"/>
    <property type="match status" value="1"/>
</dbReference>
<evidence type="ECO:0000256" key="5">
    <source>
        <dbReference type="ARBA" id="ARBA00022485"/>
    </source>
</evidence>
<dbReference type="GO" id="GO:0050661">
    <property type="term" value="F:NADP binding"/>
    <property type="evidence" value="ECO:0007669"/>
    <property type="project" value="TreeGrafter"/>
</dbReference>
<dbReference type="FunFam" id="1.10.1060.10:FF:000007">
    <property type="entry name" value="Dihydropyrimidine dehydrogenase [NADP(+)]"/>
    <property type="match status" value="1"/>
</dbReference>
<dbReference type="Pfam" id="PF07992">
    <property type="entry name" value="Pyr_redox_2"/>
    <property type="match status" value="1"/>
</dbReference>
<accession>A0A8J1TTC1</accession>
<gene>
    <name evidence="17" type="ORF">OFUS_LOCUS3129</name>
</gene>
<organism evidence="17 18">
    <name type="scientific">Owenia fusiformis</name>
    <name type="common">Polychaete worm</name>
    <dbReference type="NCBI Taxonomy" id="6347"/>
    <lineage>
        <taxon>Eukaryota</taxon>
        <taxon>Metazoa</taxon>
        <taxon>Spiralia</taxon>
        <taxon>Lophotrochozoa</taxon>
        <taxon>Annelida</taxon>
        <taxon>Polychaeta</taxon>
        <taxon>Sedentaria</taxon>
        <taxon>Canalipalpata</taxon>
        <taxon>Sabellida</taxon>
        <taxon>Oweniida</taxon>
        <taxon>Oweniidae</taxon>
        <taxon>Owenia</taxon>
    </lineage>
</organism>
<comment type="similarity">
    <text evidence="4 16">Belongs to the dihydropyrimidine dehydrogenase family.</text>
</comment>
<dbReference type="Pfam" id="PF14691">
    <property type="entry name" value="Fer4_20"/>
    <property type="match status" value="1"/>
</dbReference>
<dbReference type="GO" id="GO:0051539">
    <property type="term" value="F:4 iron, 4 sulfur cluster binding"/>
    <property type="evidence" value="ECO:0007669"/>
    <property type="project" value="UniProtKB-KW"/>
</dbReference>
<keyword evidence="6 16" id="KW-0285">Flavoprotein</keyword>
<keyword evidence="10" id="KW-0547">Nucleotide-binding</keyword>
<evidence type="ECO:0000313" key="17">
    <source>
        <dbReference type="EMBL" id="CAH1775886.1"/>
    </source>
</evidence>
<keyword evidence="11 16" id="KW-0274">FAD</keyword>
<dbReference type="EC" id="1.3.1.2" evidence="16"/>
<evidence type="ECO:0000256" key="1">
    <source>
        <dbReference type="ARBA" id="ARBA00001917"/>
    </source>
</evidence>
<dbReference type="InterPro" id="IPR017896">
    <property type="entry name" value="4Fe4S_Fe-S-bd"/>
</dbReference>
<dbReference type="Proteomes" id="UP000749559">
    <property type="component" value="Unassembled WGS sequence"/>
</dbReference>
<keyword evidence="5 16" id="KW-0004">4Fe-4S</keyword>
<dbReference type="FunFam" id="3.50.50.60:FF:000061">
    <property type="entry name" value="Dihydropyrimidine dehydrogenase [NADP(+)]"/>
    <property type="match status" value="1"/>
</dbReference>
<dbReference type="SUPFAM" id="SSF46548">
    <property type="entry name" value="alpha-helical ferredoxin"/>
    <property type="match status" value="1"/>
</dbReference>
<dbReference type="Gene3D" id="3.20.20.70">
    <property type="entry name" value="Aldolase class I"/>
    <property type="match status" value="1"/>
</dbReference>
<comment type="function">
    <text evidence="16">Involved in pyrimidine base degradation. Catalyzes the reduction of uracil and thymine.</text>
</comment>
<dbReference type="FunFam" id="3.30.70.20:FF:000023">
    <property type="entry name" value="Dihydropyrimidine dehydrogenase [NADP(+)]"/>
    <property type="match status" value="1"/>
</dbReference>
<name>A0A8J1TTC1_OWEFU</name>
<dbReference type="InterPro" id="IPR036188">
    <property type="entry name" value="FAD/NAD-bd_sf"/>
</dbReference>
<dbReference type="GO" id="GO:0002058">
    <property type="term" value="F:uracil binding"/>
    <property type="evidence" value="ECO:0007669"/>
    <property type="project" value="TreeGrafter"/>
</dbReference>
<evidence type="ECO:0000256" key="7">
    <source>
        <dbReference type="ARBA" id="ARBA00022643"/>
    </source>
</evidence>
<evidence type="ECO:0000256" key="8">
    <source>
        <dbReference type="ARBA" id="ARBA00022723"/>
    </source>
</evidence>
<dbReference type="CDD" id="cd02940">
    <property type="entry name" value="DHPD_FMN"/>
    <property type="match status" value="1"/>
</dbReference>
<proteinExistence type="inferred from homology"/>
<dbReference type="GO" id="GO:0006210">
    <property type="term" value="P:thymine catabolic process"/>
    <property type="evidence" value="ECO:0007669"/>
    <property type="project" value="TreeGrafter"/>
</dbReference>
<dbReference type="SUPFAM" id="SSF51971">
    <property type="entry name" value="Nucleotide-binding domain"/>
    <property type="match status" value="1"/>
</dbReference>
<dbReference type="Gene3D" id="1.10.1060.10">
    <property type="entry name" value="Alpha-helical ferredoxin"/>
    <property type="match status" value="1"/>
</dbReference>
<dbReference type="EMBL" id="CAIIXF020000001">
    <property type="protein sequence ID" value="CAH1775886.1"/>
    <property type="molecule type" value="Genomic_DNA"/>
</dbReference>
<dbReference type="InterPro" id="IPR023753">
    <property type="entry name" value="FAD/NAD-binding_dom"/>
</dbReference>
<evidence type="ECO:0000256" key="9">
    <source>
        <dbReference type="ARBA" id="ARBA00022737"/>
    </source>
</evidence>
<evidence type="ECO:0000256" key="13">
    <source>
        <dbReference type="ARBA" id="ARBA00023002"/>
    </source>
</evidence>
<dbReference type="SUPFAM" id="SSF51395">
    <property type="entry name" value="FMN-linked oxidoreductases"/>
    <property type="match status" value="1"/>
</dbReference>
<evidence type="ECO:0000256" key="3">
    <source>
        <dbReference type="ARBA" id="ARBA00004668"/>
    </source>
</evidence>
<comment type="cofactor">
    <cofactor evidence="2 16">
        <name>FAD</name>
        <dbReference type="ChEBI" id="CHEBI:57692"/>
    </cofactor>
</comment>